<dbReference type="EMBL" id="MAOI01000023">
    <property type="protein sequence ID" value="OJD81948.1"/>
    <property type="molecule type" value="Genomic_DNA"/>
</dbReference>
<dbReference type="InterPro" id="IPR036873">
    <property type="entry name" value="Rhodanese-like_dom_sf"/>
</dbReference>
<dbReference type="InterPro" id="IPR050229">
    <property type="entry name" value="GlpE_sulfurtransferase"/>
</dbReference>
<dbReference type="RefSeq" id="WP_048373624.1">
    <property type="nucleotide sequence ID" value="NZ_CBCSHB010000012.1"/>
</dbReference>
<accession>A0A1J9W2U2</accession>
<proteinExistence type="predicted"/>
<comment type="caution">
    <text evidence="4">The sequence shown here is derived from an EMBL/GenBank/DDBJ whole genome shotgun (WGS) entry which is preliminary data.</text>
</comment>
<dbReference type="SMART" id="SM00450">
    <property type="entry name" value="RHOD"/>
    <property type="match status" value="1"/>
</dbReference>
<dbReference type="EMBL" id="JARMDB010000028">
    <property type="protein sequence ID" value="MED1568741.1"/>
    <property type="molecule type" value="Genomic_DNA"/>
</dbReference>
<evidence type="ECO:0000313" key="4">
    <source>
        <dbReference type="EMBL" id="OJD81948.1"/>
    </source>
</evidence>
<dbReference type="GeneID" id="87590547"/>
<evidence type="ECO:0000259" key="2">
    <source>
        <dbReference type="PROSITE" id="PS50206"/>
    </source>
</evidence>
<evidence type="ECO:0000256" key="1">
    <source>
        <dbReference type="SAM" id="Phobius"/>
    </source>
</evidence>
<gene>
    <name evidence="4" type="ORF">BAU28_23010</name>
    <name evidence="3" type="ORF">P4U88_23225</name>
</gene>
<keyword evidence="1" id="KW-0472">Membrane</keyword>
<dbReference type="PROSITE" id="PS50206">
    <property type="entry name" value="RHODANESE_3"/>
    <property type="match status" value="1"/>
</dbReference>
<keyword evidence="4" id="KW-0808">Transferase</keyword>
<dbReference type="CDD" id="cd00158">
    <property type="entry name" value="RHOD"/>
    <property type="match status" value="1"/>
</dbReference>
<reference evidence="4 5" key="1">
    <citation type="submission" date="2016-06" db="EMBL/GenBank/DDBJ databases">
        <title>First insights into the genetic diversity and population structure of in the Bacillus cereus group bacteria from diverse marine environments.</title>
        <authorList>
            <person name="Liu Y."/>
            <person name="Lai Q."/>
            <person name="Shao Z."/>
        </authorList>
    </citation>
    <scope>NUCLEOTIDE SEQUENCE [LARGE SCALE GENOMIC DNA]</scope>
    <source>
        <strain evidence="4 5">NH24A2</strain>
    </source>
</reference>
<evidence type="ECO:0000313" key="6">
    <source>
        <dbReference type="Proteomes" id="UP001309448"/>
    </source>
</evidence>
<dbReference type="InterPro" id="IPR001763">
    <property type="entry name" value="Rhodanese-like_dom"/>
</dbReference>
<sequence length="122" mass="13704">MDGKTILNIILIILVTWFIISRFLPARGVKNISGKELKRMMGQNNKQFIDVRTPGEYRGNNIKGFRNIPLNELANKAKQLDKSKEVIVLCQSGMRSKQAAKMLKKLGFQHITNVSGGMNACN</sequence>
<dbReference type="Proteomes" id="UP000182788">
    <property type="component" value="Unassembled WGS sequence"/>
</dbReference>
<dbReference type="SUPFAM" id="SSF52821">
    <property type="entry name" value="Rhodanese/Cell cycle control phosphatase"/>
    <property type="match status" value="1"/>
</dbReference>
<feature type="transmembrane region" description="Helical" evidence="1">
    <location>
        <begin position="6"/>
        <end position="25"/>
    </location>
</feature>
<keyword evidence="6" id="KW-1185">Reference proteome</keyword>
<dbReference type="GO" id="GO:0016740">
    <property type="term" value="F:transferase activity"/>
    <property type="evidence" value="ECO:0007669"/>
    <property type="project" value="UniProtKB-KW"/>
</dbReference>
<organism evidence="4 5">
    <name type="scientific">Bacillus paramycoides</name>
    <dbReference type="NCBI Taxonomy" id="2026194"/>
    <lineage>
        <taxon>Bacteria</taxon>
        <taxon>Bacillati</taxon>
        <taxon>Bacillota</taxon>
        <taxon>Bacilli</taxon>
        <taxon>Bacillales</taxon>
        <taxon>Bacillaceae</taxon>
        <taxon>Bacillus</taxon>
        <taxon>Bacillus cereus group</taxon>
    </lineage>
</organism>
<name>A0A1J9W2U2_9BACI</name>
<dbReference type="Gene3D" id="3.40.250.10">
    <property type="entry name" value="Rhodanese-like domain"/>
    <property type="match status" value="1"/>
</dbReference>
<keyword evidence="1" id="KW-1133">Transmembrane helix</keyword>
<dbReference type="AlphaFoldDB" id="A0A1J9W2U2"/>
<evidence type="ECO:0000313" key="3">
    <source>
        <dbReference type="EMBL" id="MED1568741.1"/>
    </source>
</evidence>
<protein>
    <submittedName>
        <fullName evidence="3">Rhodanese-like domain-containing protein</fullName>
    </submittedName>
    <submittedName>
        <fullName evidence="4">Sulfurtransferase</fullName>
    </submittedName>
</protein>
<reference evidence="3 6" key="2">
    <citation type="submission" date="2023-03" db="EMBL/GenBank/DDBJ databases">
        <title>Bacillus Genome Sequencing.</title>
        <authorList>
            <person name="Dunlap C."/>
        </authorList>
    </citation>
    <scope>NUCLEOTIDE SEQUENCE [LARGE SCALE GENOMIC DNA]</scope>
    <source>
        <strain evidence="3 6">B-615</strain>
    </source>
</reference>
<dbReference type="PANTHER" id="PTHR43031">
    <property type="entry name" value="FAD-DEPENDENT OXIDOREDUCTASE"/>
    <property type="match status" value="1"/>
</dbReference>
<evidence type="ECO:0000313" key="5">
    <source>
        <dbReference type="Proteomes" id="UP000182788"/>
    </source>
</evidence>
<dbReference type="Pfam" id="PF00581">
    <property type="entry name" value="Rhodanese"/>
    <property type="match status" value="1"/>
</dbReference>
<dbReference type="Proteomes" id="UP001309448">
    <property type="component" value="Unassembled WGS sequence"/>
</dbReference>
<dbReference type="PANTHER" id="PTHR43031:SF17">
    <property type="entry name" value="SULFURTRANSFERASE YTWF-RELATED"/>
    <property type="match status" value="1"/>
</dbReference>
<feature type="domain" description="Rhodanese" evidence="2">
    <location>
        <begin position="42"/>
        <end position="120"/>
    </location>
</feature>
<keyword evidence="1" id="KW-0812">Transmembrane</keyword>